<comment type="similarity">
    <text evidence="2">Belongs to the wax synthase family.</text>
</comment>
<evidence type="ECO:0000256" key="7">
    <source>
        <dbReference type="ARBA" id="ARBA00023136"/>
    </source>
</evidence>
<keyword evidence="4 9" id="KW-0812">Transmembrane</keyword>
<evidence type="ECO:0000259" key="10">
    <source>
        <dbReference type="Pfam" id="PF13813"/>
    </source>
</evidence>
<dbReference type="PANTHER" id="PTHR31595">
    <property type="entry name" value="LONG-CHAIN-ALCOHOL O-FATTY-ACYLTRANSFERASE 3-RELATED"/>
    <property type="match status" value="1"/>
</dbReference>
<feature type="transmembrane region" description="Helical" evidence="9">
    <location>
        <begin position="153"/>
        <end position="175"/>
    </location>
</feature>
<dbReference type="AlphaFoldDB" id="A0AAD6MG74"/>
<name>A0AAD6MG74_9ROSI</name>
<dbReference type="InterPro" id="IPR017088">
    <property type="entry name" value="Wax_synthase_Magnoliopsida"/>
</dbReference>
<dbReference type="EMBL" id="JAQIZT010000009">
    <property type="protein sequence ID" value="KAJ6984744.1"/>
    <property type="molecule type" value="Genomic_DNA"/>
</dbReference>
<keyword evidence="8" id="KW-0012">Acyltransferase</keyword>
<dbReference type="Pfam" id="PF13813">
    <property type="entry name" value="MBOAT_2"/>
    <property type="match status" value="1"/>
</dbReference>
<feature type="transmembrane region" description="Helical" evidence="9">
    <location>
        <begin position="63"/>
        <end position="80"/>
    </location>
</feature>
<comment type="caution">
    <text evidence="12">The sequence shown here is derived from an EMBL/GenBank/DDBJ whole genome shotgun (WGS) entry which is preliminary data.</text>
</comment>
<accession>A0AAD6MG74</accession>
<dbReference type="GO" id="GO:0016020">
    <property type="term" value="C:membrane"/>
    <property type="evidence" value="ECO:0007669"/>
    <property type="project" value="UniProtKB-SubCell"/>
</dbReference>
<dbReference type="InterPro" id="IPR044851">
    <property type="entry name" value="Wax_synthase"/>
</dbReference>
<comment type="subcellular location">
    <subcellularLocation>
        <location evidence="1">Membrane</location>
        <topology evidence="1">Multi-pass membrane protein</topology>
    </subcellularLocation>
</comment>
<proteinExistence type="inferred from homology"/>
<evidence type="ECO:0000256" key="5">
    <source>
        <dbReference type="ARBA" id="ARBA00022989"/>
    </source>
</evidence>
<feature type="transmembrane region" description="Helical" evidence="9">
    <location>
        <begin position="294"/>
        <end position="314"/>
    </location>
</feature>
<evidence type="ECO:0000256" key="9">
    <source>
        <dbReference type="SAM" id="Phobius"/>
    </source>
</evidence>
<gene>
    <name evidence="11" type="ORF">NC653_022909</name>
    <name evidence="12" type="ORF">NC653_022914</name>
</gene>
<feature type="transmembrane region" description="Helical" evidence="9">
    <location>
        <begin position="7"/>
        <end position="26"/>
    </location>
</feature>
<keyword evidence="5 9" id="KW-1133">Transmembrane helix</keyword>
<feature type="transmembrane region" description="Helical" evidence="9">
    <location>
        <begin position="32"/>
        <end position="51"/>
    </location>
</feature>
<protein>
    <submittedName>
        <fullName evidence="12">Acyl-CoA--sterol O-acyltransferase 1</fullName>
    </submittedName>
</protein>
<organism evidence="12 13">
    <name type="scientific">Populus alba x Populus x berolinensis</name>
    <dbReference type="NCBI Taxonomy" id="444605"/>
    <lineage>
        <taxon>Eukaryota</taxon>
        <taxon>Viridiplantae</taxon>
        <taxon>Streptophyta</taxon>
        <taxon>Embryophyta</taxon>
        <taxon>Tracheophyta</taxon>
        <taxon>Spermatophyta</taxon>
        <taxon>Magnoliopsida</taxon>
        <taxon>eudicotyledons</taxon>
        <taxon>Gunneridae</taxon>
        <taxon>Pentapetalae</taxon>
        <taxon>rosids</taxon>
        <taxon>fabids</taxon>
        <taxon>Malpighiales</taxon>
        <taxon>Salicaceae</taxon>
        <taxon>Saliceae</taxon>
        <taxon>Populus</taxon>
    </lineage>
</organism>
<dbReference type="EMBL" id="JAQIZT010000009">
    <property type="protein sequence ID" value="KAJ6984751.1"/>
    <property type="molecule type" value="Genomic_DNA"/>
</dbReference>
<evidence type="ECO:0000256" key="8">
    <source>
        <dbReference type="ARBA" id="ARBA00023315"/>
    </source>
</evidence>
<evidence type="ECO:0000256" key="6">
    <source>
        <dbReference type="ARBA" id="ARBA00023098"/>
    </source>
</evidence>
<dbReference type="PIRSF" id="PIRSF037006">
    <property type="entry name" value="Wax_synthase"/>
    <property type="match status" value="1"/>
</dbReference>
<dbReference type="GO" id="GO:0008374">
    <property type="term" value="F:O-acyltransferase activity"/>
    <property type="evidence" value="ECO:0007669"/>
    <property type="project" value="InterPro"/>
</dbReference>
<dbReference type="Proteomes" id="UP001164929">
    <property type="component" value="Chromosome 9"/>
</dbReference>
<dbReference type="GO" id="GO:0006629">
    <property type="term" value="P:lipid metabolic process"/>
    <property type="evidence" value="ECO:0007669"/>
    <property type="project" value="UniProtKB-KW"/>
</dbReference>
<keyword evidence="6" id="KW-0443">Lipid metabolism</keyword>
<evidence type="ECO:0000313" key="12">
    <source>
        <dbReference type="EMBL" id="KAJ6984751.1"/>
    </source>
</evidence>
<evidence type="ECO:0000256" key="1">
    <source>
        <dbReference type="ARBA" id="ARBA00004141"/>
    </source>
</evidence>
<dbReference type="PANTHER" id="PTHR31595:SF77">
    <property type="entry name" value="ACYL-COA--STEROL O-ACYLTRANSFERASE 1-LIKE"/>
    <property type="match status" value="1"/>
</dbReference>
<keyword evidence="13" id="KW-1185">Reference proteome</keyword>
<dbReference type="InterPro" id="IPR032805">
    <property type="entry name" value="Wax_synthase_dom"/>
</dbReference>
<feature type="domain" description="Wax synthase" evidence="10">
    <location>
        <begin position="184"/>
        <end position="270"/>
    </location>
</feature>
<feature type="transmembrane region" description="Helical" evidence="9">
    <location>
        <begin position="263"/>
        <end position="282"/>
    </location>
</feature>
<evidence type="ECO:0000256" key="4">
    <source>
        <dbReference type="ARBA" id="ARBA00022692"/>
    </source>
</evidence>
<feature type="transmembrane region" description="Helical" evidence="9">
    <location>
        <begin position="235"/>
        <end position="257"/>
    </location>
</feature>
<evidence type="ECO:0000256" key="3">
    <source>
        <dbReference type="ARBA" id="ARBA00022679"/>
    </source>
</evidence>
<evidence type="ECO:0000256" key="2">
    <source>
        <dbReference type="ARBA" id="ARBA00007282"/>
    </source>
</evidence>
<sequence length="370" mass="42202">MEGEILNFIKVWISVLVSLCFCYSIRNVVPKGTKRLLSVLPVVCLFLYLPLKISSVHLGGSTAFFIAWLANFKVLLFAFGKGPLSSDPSISLPLFIALACLPIKIQQKGQSKENPAPRRGKEGLRNYAVKGVLLAMLIRAYDYSDYIHPNVILIMYSFHVYFLLEILLAVGAVLARNFLGLELEPQFNEPYLATSLQDFWGCRWNLVVTSILRPTVYEPTRAIGSHLIGRKWAPLPAVFATFVVSAIMHEIIFYYLGRVRPNWEISWFFLLHGFCLTVEIALKKVLNDRWRLPKMISTMLTVGFVMSTGFWLFFPKFVEYKVDVRAFEEYAEIGAYMKNEGLKWSREETSDLGVVFCLPFDKLITFLSSS</sequence>
<keyword evidence="3" id="KW-0808">Transferase</keyword>
<evidence type="ECO:0000313" key="13">
    <source>
        <dbReference type="Proteomes" id="UP001164929"/>
    </source>
</evidence>
<evidence type="ECO:0000313" key="11">
    <source>
        <dbReference type="EMBL" id="KAJ6984744.1"/>
    </source>
</evidence>
<reference evidence="12" key="1">
    <citation type="journal article" date="2023" name="Mol. Ecol. Resour.">
        <title>Chromosome-level genome assembly of a triploid poplar Populus alba 'Berolinensis'.</title>
        <authorList>
            <person name="Chen S."/>
            <person name="Yu Y."/>
            <person name="Wang X."/>
            <person name="Wang S."/>
            <person name="Zhang T."/>
            <person name="Zhou Y."/>
            <person name="He R."/>
            <person name="Meng N."/>
            <person name="Wang Y."/>
            <person name="Liu W."/>
            <person name="Liu Z."/>
            <person name="Liu J."/>
            <person name="Guo Q."/>
            <person name="Huang H."/>
            <person name="Sederoff R.R."/>
            <person name="Wang G."/>
            <person name="Qu G."/>
            <person name="Chen S."/>
        </authorList>
    </citation>
    <scope>NUCLEOTIDE SEQUENCE</scope>
    <source>
        <strain evidence="12">SC-2020</strain>
    </source>
</reference>
<keyword evidence="7 9" id="KW-0472">Membrane</keyword>